<dbReference type="AlphaFoldDB" id="A0AAE3H440"/>
<name>A0AAE3H440_9BACT</name>
<reference evidence="1 2" key="1">
    <citation type="submission" date="2018-11" db="EMBL/GenBank/DDBJ databases">
        <title>Novel bacteria species description.</title>
        <authorList>
            <person name="Han J.-H."/>
        </authorList>
    </citation>
    <scope>NUCLEOTIDE SEQUENCE [LARGE SCALE GENOMIC DNA]</scope>
    <source>
        <strain evidence="1 2">KCTC23259</strain>
    </source>
</reference>
<keyword evidence="2" id="KW-1185">Reference proteome</keyword>
<evidence type="ECO:0000313" key="1">
    <source>
        <dbReference type="EMBL" id="MCP9763694.1"/>
    </source>
</evidence>
<dbReference type="Proteomes" id="UP001204144">
    <property type="component" value="Unassembled WGS sequence"/>
</dbReference>
<dbReference type="RefSeq" id="WP_255037467.1">
    <property type="nucleotide sequence ID" value="NZ_RJUF01000035.1"/>
</dbReference>
<dbReference type="EMBL" id="RJUF01000035">
    <property type="protein sequence ID" value="MCP9763694.1"/>
    <property type="molecule type" value="Genomic_DNA"/>
</dbReference>
<proteinExistence type="predicted"/>
<comment type="caution">
    <text evidence="1">The sequence shown here is derived from an EMBL/GenBank/DDBJ whole genome shotgun (WGS) entry which is preliminary data.</text>
</comment>
<evidence type="ECO:0000313" key="2">
    <source>
        <dbReference type="Proteomes" id="UP001204144"/>
    </source>
</evidence>
<organism evidence="1 2">
    <name type="scientific">Lacihabitans soyangensis</name>
    <dbReference type="NCBI Taxonomy" id="869394"/>
    <lineage>
        <taxon>Bacteria</taxon>
        <taxon>Pseudomonadati</taxon>
        <taxon>Bacteroidota</taxon>
        <taxon>Cytophagia</taxon>
        <taxon>Cytophagales</taxon>
        <taxon>Leadbetterellaceae</taxon>
        <taxon>Lacihabitans</taxon>
    </lineage>
</organism>
<gene>
    <name evidence="1" type="ORF">EGI31_12080</name>
</gene>
<sequence>MKKLIILMQQPKVFIPAEDVSKILEMSKDVFCNEEELGFVKSCLYYLMEGVSAEHAIDMAMIDYLIDL</sequence>
<accession>A0AAE3H440</accession>
<protein>
    <submittedName>
        <fullName evidence="1">Uncharacterized protein</fullName>
    </submittedName>
</protein>